<evidence type="ECO:0000256" key="12">
    <source>
        <dbReference type="ARBA" id="ARBA00033708"/>
    </source>
</evidence>
<dbReference type="GO" id="GO:0015293">
    <property type="term" value="F:symporter activity"/>
    <property type="evidence" value="ECO:0007669"/>
    <property type="project" value="UniProtKB-KW"/>
</dbReference>
<dbReference type="Gene3D" id="1.20.1730.10">
    <property type="entry name" value="Sodium/glucose cotransporter"/>
    <property type="match status" value="1"/>
</dbReference>
<dbReference type="EMBL" id="CP002786">
    <property type="protein sequence ID" value="AEF40115.1"/>
    <property type="molecule type" value="Genomic_DNA"/>
</dbReference>
<keyword evidence="4" id="KW-1003">Cell membrane</keyword>
<gene>
    <name evidence="15" type="ordered locus">AS9A_1666</name>
</gene>
<keyword evidence="9" id="KW-0406">Ion transport</keyword>
<evidence type="ECO:0000313" key="16">
    <source>
        <dbReference type="Proteomes" id="UP000009235"/>
    </source>
</evidence>
<dbReference type="InterPro" id="IPR018212">
    <property type="entry name" value="Na/solute_symporter_CS"/>
</dbReference>
<dbReference type="Pfam" id="PF00474">
    <property type="entry name" value="SSF"/>
    <property type="match status" value="1"/>
</dbReference>
<evidence type="ECO:0000256" key="2">
    <source>
        <dbReference type="ARBA" id="ARBA00006434"/>
    </source>
</evidence>
<keyword evidence="6" id="KW-0769">Symport</keyword>
<name>F6EJU0_HOYSD</name>
<evidence type="ECO:0000256" key="1">
    <source>
        <dbReference type="ARBA" id="ARBA00004651"/>
    </source>
</evidence>
<dbReference type="RefSeq" id="WP_013806464.1">
    <property type="nucleotide sequence ID" value="NC_015564.1"/>
</dbReference>
<dbReference type="GO" id="GO:0006814">
    <property type="term" value="P:sodium ion transport"/>
    <property type="evidence" value="ECO:0007669"/>
    <property type="project" value="UniProtKB-KW"/>
</dbReference>
<dbReference type="PANTHER" id="PTHR48086">
    <property type="entry name" value="SODIUM/PROLINE SYMPORTER-RELATED"/>
    <property type="match status" value="1"/>
</dbReference>
<keyword evidence="10 14" id="KW-0472">Membrane</keyword>
<feature type="transmembrane region" description="Helical" evidence="14">
    <location>
        <begin position="23"/>
        <end position="43"/>
    </location>
</feature>
<feature type="transmembrane region" description="Helical" evidence="14">
    <location>
        <begin position="81"/>
        <end position="99"/>
    </location>
</feature>
<dbReference type="InterPro" id="IPR038377">
    <property type="entry name" value="Na/Glc_symporter_sf"/>
</dbReference>
<dbReference type="AlphaFoldDB" id="F6EJU0"/>
<evidence type="ECO:0000256" key="3">
    <source>
        <dbReference type="ARBA" id="ARBA00022448"/>
    </source>
</evidence>
<dbReference type="InterPro" id="IPR050277">
    <property type="entry name" value="Sodium:Solute_Symporter"/>
</dbReference>
<keyword evidence="3" id="KW-0813">Transport</keyword>
<dbReference type="PANTHER" id="PTHR48086:SF3">
    <property type="entry name" value="SODIUM_PROLINE SYMPORTER"/>
    <property type="match status" value="1"/>
</dbReference>
<keyword evidence="16" id="KW-1185">Reference proteome</keyword>
<evidence type="ECO:0000256" key="8">
    <source>
        <dbReference type="ARBA" id="ARBA00023053"/>
    </source>
</evidence>
<dbReference type="HOGENOM" id="CLU_078607_1_0_11"/>
<evidence type="ECO:0000313" key="15">
    <source>
        <dbReference type="EMBL" id="AEF40115.1"/>
    </source>
</evidence>
<keyword evidence="5 14" id="KW-0812">Transmembrane</keyword>
<sequence length="124" mass="13237">MCSSALVEDIYRIFGKDVTSQRLVLLGRLGVLTVAIVAMLITINPRGTILELVGFAWAGFGAAFGPIIILSLFWRKFTSTGALAGMLTGVVVVGIWGNIDALASVMYEIVPGFADARWCPLSCL</sequence>
<dbReference type="STRING" id="443218.AS9A_1666"/>
<comment type="catalytic activity">
    <reaction evidence="12">
        <text>L-proline(in) + Na(+)(in) = L-proline(out) + Na(+)(out)</text>
        <dbReference type="Rhea" id="RHEA:28967"/>
        <dbReference type="ChEBI" id="CHEBI:29101"/>
        <dbReference type="ChEBI" id="CHEBI:60039"/>
    </reaction>
</comment>
<dbReference type="GO" id="GO:0046942">
    <property type="term" value="P:carboxylic acid transport"/>
    <property type="evidence" value="ECO:0007669"/>
    <property type="project" value="UniProtKB-ARBA"/>
</dbReference>
<evidence type="ECO:0000256" key="11">
    <source>
        <dbReference type="ARBA" id="ARBA00023201"/>
    </source>
</evidence>
<accession>F6EJU0</accession>
<evidence type="ECO:0000256" key="6">
    <source>
        <dbReference type="ARBA" id="ARBA00022847"/>
    </source>
</evidence>
<evidence type="ECO:0000256" key="13">
    <source>
        <dbReference type="RuleBase" id="RU362091"/>
    </source>
</evidence>
<dbReference type="GO" id="GO:0005886">
    <property type="term" value="C:plasma membrane"/>
    <property type="evidence" value="ECO:0007669"/>
    <property type="project" value="UniProtKB-SubCell"/>
</dbReference>
<dbReference type="PROSITE" id="PS00457">
    <property type="entry name" value="NA_SOLUT_SYMP_2"/>
    <property type="match status" value="1"/>
</dbReference>
<dbReference type="KEGG" id="asd:AS9A_1666"/>
<feature type="transmembrane region" description="Helical" evidence="14">
    <location>
        <begin position="55"/>
        <end position="74"/>
    </location>
</feature>
<dbReference type="PROSITE" id="PS50283">
    <property type="entry name" value="NA_SOLUT_SYMP_3"/>
    <property type="match status" value="1"/>
</dbReference>
<keyword evidence="11" id="KW-0739">Sodium transport</keyword>
<reference evidence="15 16" key="1">
    <citation type="journal article" date="2011" name="J. Bacteriol.">
        <title>Complete genome sequence of Amycolicicoccus subflavus DQS3-9A1T, an actinomycete isolated from crude oil-polluted soil.</title>
        <authorList>
            <person name="Cai M."/>
            <person name="Chen W.M."/>
            <person name="Nie Y."/>
            <person name="Chi C.Q."/>
            <person name="Wang Y.N."/>
            <person name="Tang Y.Q."/>
            <person name="Li G.Y."/>
            <person name="Wu X.L."/>
        </authorList>
    </citation>
    <scope>NUCLEOTIDE SEQUENCE [LARGE SCALE GENOMIC DNA]</scope>
    <source>
        <strain evidence="16">DSM 45089 / DQS3-9A1</strain>
    </source>
</reference>
<comment type="subcellular location">
    <subcellularLocation>
        <location evidence="1">Cell membrane</location>
        <topology evidence="1">Multi-pass membrane protein</topology>
    </subcellularLocation>
</comment>
<proteinExistence type="inferred from homology"/>
<evidence type="ECO:0000256" key="9">
    <source>
        <dbReference type="ARBA" id="ARBA00023065"/>
    </source>
</evidence>
<protein>
    <submittedName>
        <fullName evidence="15">Sodium/proline symporter</fullName>
    </submittedName>
</protein>
<organism evidence="15 16">
    <name type="scientific">Hoyosella subflava (strain DSM 45089 / JCM 17490 / NBRC 109087 / DQS3-9A1)</name>
    <name type="common">Amycolicicoccus subflavus</name>
    <dbReference type="NCBI Taxonomy" id="443218"/>
    <lineage>
        <taxon>Bacteria</taxon>
        <taxon>Bacillati</taxon>
        <taxon>Actinomycetota</taxon>
        <taxon>Actinomycetes</taxon>
        <taxon>Mycobacteriales</taxon>
        <taxon>Hoyosellaceae</taxon>
        <taxon>Hoyosella</taxon>
    </lineage>
</organism>
<evidence type="ECO:0000256" key="7">
    <source>
        <dbReference type="ARBA" id="ARBA00022989"/>
    </source>
</evidence>
<evidence type="ECO:0000256" key="14">
    <source>
        <dbReference type="SAM" id="Phobius"/>
    </source>
</evidence>
<comment type="similarity">
    <text evidence="2 13">Belongs to the sodium:solute symporter (SSF) (TC 2.A.21) family.</text>
</comment>
<evidence type="ECO:0000256" key="4">
    <source>
        <dbReference type="ARBA" id="ARBA00022475"/>
    </source>
</evidence>
<keyword evidence="7 14" id="KW-1133">Transmembrane helix</keyword>
<dbReference type="InterPro" id="IPR001734">
    <property type="entry name" value="Na/solute_symporter"/>
</dbReference>
<evidence type="ECO:0000256" key="5">
    <source>
        <dbReference type="ARBA" id="ARBA00022692"/>
    </source>
</evidence>
<keyword evidence="8" id="KW-0915">Sodium</keyword>
<evidence type="ECO:0000256" key="10">
    <source>
        <dbReference type="ARBA" id="ARBA00023136"/>
    </source>
</evidence>
<dbReference type="Proteomes" id="UP000009235">
    <property type="component" value="Chromosome"/>
</dbReference>
<dbReference type="eggNOG" id="COG4147">
    <property type="taxonomic scope" value="Bacteria"/>
</dbReference>